<keyword evidence="3" id="KW-1185">Reference proteome</keyword>
<reference evidence="2" key="1">
    <citation type="submission" date="2020-08" db="EMBL/GenBank/DDBJ databases">
        <title>Genome public.</title>
        <authorList>
            <person name="Liu C."/>
            <person name="Sun Q."/>
        </authorList>
    </citation>
    <scope>NUCLEOTIDE SEQUENCE</scope>
    <source>
        <strain evidence="2">NSJ-44</strain>
    </source>
</reference>
<keyword evidence="1" id="KW-1133">Transmembrane helix</keyword>
<dbReference type="Proteomes" id="UP000654279">
    <property type="component" value="Unassembled WGS sequence"/>
</dbReference>
<dbReference type="AlphaFoldDB" id="A0A926HIY3"/>
<proteinExistence type="predicted"/>
<feature type="transmembrane region" description="Helical" evidence="1">
    <location>
        <begin position="39"/>
        <end position="57"/>
    </location>
</feature>
<accession>A0A926HIY3</accession>
<keyword evidence="1" id="KW-0472">Membrane</keyword>
<feature type="transmembrane region" description="Helical" evidence="1">
    <location>
        <begin position="69"/>
        <end position="86"/>
    </location>
</feature>
<dbReference type="Pfam" id="PF06961">
    <property type="entry name" value="DUF1294"/>
    <property type="match status" value="1"/>
</dbReference>
<dbReference type="RefSeq" id="WP_249285170.1">
    <property type="nucleotide sequence ID" value="NZ_JACRSO010000003.1"/>
</dbReference>
<evidence type="ECO:0000313" key="2">
    <source>
        <dbReference type="EMBL" id="MBC8529307.1"/>
    </source>
</evidence>
<evidence type="ECO:0000256" key="1">
    <source>
        <dbReference type="SAM" id="Phobius"/>
    </source>
</evidence>
<keyword evidence="1" id="KW-0812">Transmembrane</keyword>
<organism evidence="2 3">
    <name type="scientific">Luoshenia tenuis</name>
    <dbReference type="NCBI Taxonomy" id="2763654"/>
    <lineage>
        <taxon>Bacteria</taxon>
        <taxon>Bacillati</taxon>
        <taxon>Bacillota</taxon>
        <taxon>Clostridia</taxon>
        <taxon>Christensenellales</taxon>
        <taxon>Christensenellaceae</taxon>
        <taxon>Luoshenia</taxon>
    </lineage>
</organism>
<protein>
    <submittedName>
        <fullName evidence="2">DUF1294 domain-containing protein</fullName>
    </submittedName>
</protein>
<sequence>MQTLLPLYYGFISLLGFSLCGYDKMAAVRNRRRIPERRLLALCALGACLGFGAGMLLFRHKIRKKRFTLSMPLFIMLHLILVWILLKY</sequence>
<evidence type="ECO:0000313" key="3">
    <source>
        <dbReference type="Proteomes" id="UP000654279"/>
    </source>
</evidence>
<dbReference type="InterPro" id="IPR010718">
    <property type="entry name" value="DUF1294"/>
</dbReference>
<name>A0A926HIY3_9FIRM</name>
<gene>
    <name evidence="2" type="ORF">H8699_07695</name>
</gene>
<comment type="caution">
    <text evidence="2">The sequence shown here is derived from an EMBL/GenBank/DDBJ whole genome shotgun (WGS) entry which is preliminary data.</text>
</comment>
<dbReference type="EMBL" id="JACRSO010000003">
    <property type="protein sequence ID" value="MBC8529307.1"/>
    <property type="molecule type" value="Genomic_DNA"/>
</dbReference>
<feature type="transmembrane region" description="Helical" evidence="1">
    <location>
        <begin position="6"/>
        <end position="27"/>
    </location>
</feature>